<dbReference type="CDD" id="cd05384">
    <property type="entry name" value="CAP_PRY1-like"/>
    <property type="match status" value="1"/>
</dbReference>
<feature type="domain" description="SCP" evidence="3">
    <location>
        <begin position="175"/>
        <end position="306"/>
    </location>
</feature>
<proteinExistence type="predicted"/>
<gene>
    <name evidence="4" type="ORF">LELG_03619</name>
</gene>
<dbReference type="OMA" id="NHNVHRS"/>
<feature type="chain" id="PRO_5002681525" description="SCP domain-containing protein" evidence="2">
    <location>
        <begin position="20"/>
        <end position="326"/>
    </location>
</feature>
<dbReference type="InterPro" id="IPR018244">
    <property type="entry name" value="Allrgn_V5/Tpx1_CS"/>
</dbReference>
<dbReference type="Proteomes" id="UP000001996">
    <property type="component" value="Unassembled WGS sequence"/>
</dbReference>
<sequence length="326" mass="33476">MKFTNTLLSIAAVLAVSEAAPLVKTVVVTANPTTSWVTQIVVPTTTVSSIITTIYGPPGDVSQPTSTGTLSTVYGPPPGASSSVTSSATDSLSSTATASSSSETPLVSSTTSSSSSSSSSSTSTSSSSSSSSSSEIITSATSSSSSTTTTTSSSSSSSSSSATGPTGSIASSDPTFVAEILEKHNELRALHGVGDLTWDAEIADYAASYAASSFSCDNVELIHSNGPYGENLAAGYLGGDEPVQAWYDEIKDYDFNNPGYSTATGHFTQVVWKGTTKLGCARVMCNNAWRQYTICEYTDTRGNIVGADDATRNIYFVENVLPPISS</sequence>
<feature type="compositionally biased region" description="Polar residues" evidence="1">
    <location>
        <begin position="62"/>
        <end position="72"/>
    </location>
</feature>
<dbReference type="eggNOG" id="KOG3017">
    <property type="taxonomic scope" value="Eukaryota"/>
</dbReference>
<protein>
    <recommendedName>
        <fullName evidence="3">SCP domain-containing protein</fullName>
    </recommendedName>
</protein>
<dbReference type="InParanoid" id="A5E1Y2"/>
<dbReference type="STRING" id="379508.A5E1Y2"/>
<feature type="signal peptide" evidence="2">
    <location>
        <begin position="1"/>
        <end position="19"/>
    </location>
</feature>
<dbReference type="EMBL" id="CH981527">
    <property type="protein sequence ID" value="EDK45440.1"/>
    <property type="molecule type" value="Genomic_DNA"/>
</dbReference>
<reference evidence="4 5" key="1">
    <citation type="journal article" date="2009" name="Nature">
        <title>Evolution of pathogenicity and sexual reproduction in eight Candida genomes.</title>
        <authorList>
            <person name="Butler G."/>
            <person name="Rasmussen M.D."/>
            <person name="Lin M.F."/>
            <person name="Santos M.A."/>
            <person name="Sakthikumar S."/>
            <person name="Munro C.A."/>
            <person name="Rheinbay E."/>
            <person name="Grabherr M."/>
            <person name="Forche A."/>
            <person name="Reedy J.L."/>
            <person name="Agrafioti I."/>
            <person name="Arnaud M.B."/>
            <person name="Bates S."/>
            <person name="Brown A.J."/>
            <person name="Brunke S."/>
            <person name="Costanzo M.C."/>
            <person name="Fitzpatrick D.A."/>
            <person name="de Groot P.W."/>
            <person name="Harris D."/>
            <person name="Hoyer L.L."/>
            <person name="Hube B."/>
            <person name="Klis F.M."/>
            <person name="Kodira C."/>
            <person name="Lennard N."/>
            <person name="Logue M.E."/>
            <person name="Martin R."/>
            <person name="Neiman A.M."/>
            <person name="Nikolaou E."/>
            <person name="Quail M.A."/>
            <person name="Quinn J."/>
            <person name="Santos M.C."/>
            <person name="Schmitzberger F.F."/>
            <person name="Sherlock G."/>
            <person name="Shah P."/>
            <person name="Silverstein K.A."/>
            <person name="Skrzypek M.S."/>
            <person name="Soll D."/>
            <person name="Staggs R."/>
            <person name="Stansfield I."/>
            <person name="Stumpf M.P."/>
            <person name="Sudbery P.E."/>
            <person name="Srikantha T."/>
            <person name="Zeng Q."/>
            <person name="Berman J."/>
            <person name="Berriman M."/>
            <person name="Heitman J."/>
            <person name="Gow N.A."/>
            <person name="Lorenz M.C."/>
            <person name="Birren B.W."/>
            <person name="Kellis M."/>
            <person name="Cuomo C.A."/>
        </authorList>
    </citation>
    <scope>NUCLEOTIDE SEQUENCE [LARGE SCALE GENOMIC DNA]</scope>
    <source>
        <strain evidence="5">ATCC 11503 / BCRC 21390 / CBS 2605 / JCM 1781 / NBRC 1676 / NRRL YB-4239</strain>
    </source>
</reference>
<dbReference type="SMART" id="SM00198">
    <property type="entry name" value="SCP"/>
    <property type="match status" value="1"/>
</dbReference>
<dbReference type="PANTHER" id="PTHR10334">
    <property type="entry name" value="CYSTEINE-RICH SECRETORY PROTEIN-RELATED"/>
    <property type="match status" value="1"/>
</dbReference>
<evidence type="ECO:0000259" key="3">
    <source>
        <dbReference type="SMART" id="SM00198"/>
    </source>
</evidence>
<dbReference type="AlphaFoldDB" id="A5E1Y2"/>
<feature type="compositionally biased region" description="Low complexity" evidence="1">
    <location>
        <begin position="80"/>
        <end position="169"/>
    </location>
</feature>
<dbReference type="KEGG" id="lel:PVL30_003103"/>
<evidence type="ECO:0000256" key="1">
    <source>
        <dbReference type="SAM" id="MobiDB-lite"/>
    </source>
</evidence>
<keyword evidence="2" id="KW-0732">Signal</keyword>
<keyword evidence="5" id="KW-1185">Reference proteome</keyword>
<dbReference type="PROSITE" id="PS01009">
    <property type="entry name" value="CRISP_1"/>
    <property type="match status" value="1"/>
</dbReference>
<dbReference type="Pfam" id="PF00188">
    <property type="entry name" value="CAP"/>
    <property type="match status" value="1"/>
</dbReference>
<dbReference type="InterPro" id="IPR014044">
    <property type="entry name" value="CAP_dom"/>
</dbReference>
<dbReference type="OrthoDB" id="337038at2759"/>
<name>A5E1Y2_LODEL</name>
<dbReference type="InterPro" id="IPR035940">
    <property type="entry name" value="CAP_sf"/>
</dbReference>
<organism evidence="4 5">
    <name type="scientific">Lodderomyces elongisporus (strain ATCC 11503 / CBS 2605 / JCM 1781 / NBRC 1676 / NRRL YB-4239)</name>
    <name type="common">Yeast</name>
    <name type="synonym">Saccharomyces elongisporus</name>
    <dbReference type="NCBI Taxonomy" id="379508"/>
    <lineage>
        <taxon>Eukaryota</taxon>
        <taxon>Fungi</taxon>
        <taxon>Dikarya</taxon>
        <taxon>Ascomycota</taxon>
        <taxon>Saccharomycotina</taxon>
        <taxon>Pichiomycetes</taxon>
        <taxon>Debaryomycetaceae</taxon>
        <taxon>Candida/Lodderomyces clade</taxon>
        <taxon>Lodderomyces</taxon>
    </lineage>
</organism>
<dbReference type="HOGENOM" id="CLU_035730_3_0_1"/>
<feature type="region of interest" description="Disordered" evidence="1">
    <location>
        <begin position="57"/>
        <end position="169"/>
    </location>
</feature>
<dbReference type="GO" id="GO:0005576">
    <property type="term" value="C:extracellular region"/>
    <property type="evidence" value="ECO:0007669"/>
    <property type="project" value="InterPro"/>
</dbReference>
<accession>A5E1Y2</accession>
<dbReference type="PRINTS" id="PR00837">
    <property type="entry name" value="V5TPXLIKE"/>
</dbReference>
<dbReference type="VEuPathDB" id="FungiDB:LELG_03619"/>
<evidence type="ECO:0000313" key="4">
    <source>
        <dbReference type="EMBL" id="EDK45440.1"/>
    </source>
</evidence>
<dbReference type="Gene3D" id="3.40.33.10">
    <property type="entry name" value="CAP"/>
    <property type="match status" value="1"/>
</dbReference>
<dbReference type="InterPro" id="IPR001283">
    <property type="entry name" value="CRISP-related"/>
</dbReference>
<evidence type="ECO:0000313" key="5">
    <source>
        <dbReference type="Proteomes" id="UP000001996"/>
    </source>
</evidence>
<dbReference type="SUPFAM" id="SSF55797">
    <property type="entry name" value="PR-1-like"/>
    <property type="match status" value="1"/>
</dbReference>
<evidence type="ECO:0000256" key="2">
    <source>
        <dbReference type="SAM" id="SignalP"/>
    </source>
</evidence>
<dbReference type="GeneID" id="5232320"/>